<accession>A0ABR1J7V1</accession>
<feature type="signal peptide" evidence="1">
    <location>
        <begin position="1"/>
        <end position="18"/>
    </location>
</feature>
<comment type="caution">
    <text evidence="3">The sequence shown here is derived from an EMBL/GenBank/DDBJ whole genome shotgun (WGS) entry which is preliminary data.</text>
</comment>
<keyword evidence="4" id="KW-1185">Reference proteome</keyword>
<feature type="domain" description="Deoxyribonuclease NucA/NucB" evidence="2">
    <location>
        <begin position="57"/>
        <end position="148"/>
    </location>
</feature>
<sequence>MVKLVSVIVAAFVGVAFAQPPPLFQLNCARYPDVCDNHCNAFTCHGLISIALHRDETAADTGDDNRRRAAVGCGSNNYCSGRGDCDEYPYASTYDGGLGCYPDGFTGNARNLIQSGATRCVDPSQNRAHGGELGNFYSNFNVGNSDEFPCSFVGVPTIRPVSPLCDSLAISGVEACPDESDGDYRFRTTFASNHCPARGVPRRRSILSRLRADLQESRHDSVNQVRIVYTDANQTMAVYGRPGGPGPVVGGKVWTPRSDIPEGGFMSTIIRVEG</sequence>
<dbReference type="Proteomes" id="UP001498398">
    <property type="component" value="Unassembled WGS sequence"/>
</dbReference>
<evidence type="ECO:0000256" key="1">
    <source>
        <dbReference type="SAM" id="SignalP"/>
    </source>
</evidence>
<proteinExistence type="predicted"/>
<feature type="chain" id="PRO_5047089565" description="Deoxyribonuclease NucA/NucB domain-containing protein" evidence="1">
    <location>
        <begin position="19"/>
        <end position="274"/>
    </location>
</feature>
<protein>
    <recommendedName>
        <fullName evidence="2">Deoxyribonuclease NucA/NucB domain-containing protein</fullName>
    </recommendedName>
</protein>
<dbReference type="Pfam" id="PF14040">
    <property type="entry name" value="DNase_NucA_NucB"/>
    <property type="match status" value="1"/>
</dbReference>
<reference evidence="3 4" key="1">
    <citation type="submission" date="2024-01" db="EMBL/GenBank/DDBJ databases">
        <title>A draft genome for the cacao thread blight pathogen Marasmiellus scandens.</title>
        <authorList>
            <person name="Baruah I.K."/>
            <person name="Leung J."/>
            <person name="Bukari Y."/>
            <person name="Amoako-Attah I."/>
            <person name="Meinhardt L.W."/>
            <person name="Bailey B.A."/>
            <person name="Cohen S.P."/>
        </authorList>
    </citation>
    <scope>NUCLEOTIDE SEQUENCE [LARGE SCALE GENOMIC DNA]</scope>
    <source>
        <strain evidence="3 4">GH-19</strain>
    </source>
</reference>
<evidence type="ECO:0000259" key="2">
    <source>
        <dbReference type="Pfam" id="PF14040"/>
    </source>
</evidence>
<name>A0ABR1J7V1_9AGAR</name>
<organism evidence="3 4">
    <name type="scientific">Marasmiellus scandens</name>
    <dbReference type="NCBI Taxonomy" id="2682957"/>
    <lineage>
        <taxon>Eukaryota</taxon>
        <taxon>Fungi</taxon>
        <taxon>Dikarya</taxon>
        <taxon>Basidiomycota</taxon>
        <taxon>Agaricomycotina</taxon>
        <taxon>Agaricomycetes</taxon>
        <taxon>Agaricomycetidae</taxon>
        <taxon>Agaricales</taxon>
        <taxon>Marasmiineae</taxon>
        <taxon>Omphalotaceae</taxon>
        <taxon>Marasmiellus</taxon>
    </lineage>
</organism>
<evidence type="ECO:0000313" key="3">
    <source>
        <dbReference type="EMBL" id="KAK7452670.1"/>
    </source>
</evidence>
<dbReference type="InterPro" id="IPR029476">
    <property type="entry name" value="DNase_NucA_NucB"/>
</dbReference>
<evidence type="ECO:0000313" key="4">
    <source>
        <dbReference type="Proteomes" id="UP001498398"/>
    </source>
</evidence>
<dbReference type="EMBL" id="JBANRG010000028">
    <property type="protein sequence ID" value="KAK7452670.1"/>
    <property type="molecule type" value="Genomic_DNA"/>
</dbReference>
<gene>
    <name evidence="3" type="ORF">VKT23_012068</name>
</gene>
<keyword evidence="1" id="KW-0732">Signal</keyword>